<accession>A0A5C6AX89</accession>
<sequence>MRRSESGRDRGRIDAMETLVLQAYRSVIGAIQLACNTEEAYVAQVRKFLPAANRLDAIEHVGAEDGFGLGDLTARGRVPSVEFSSICRCLRSLMG</sequence>
<organism evidence="1 2">
    <name type="scientific">Stieleria varia</name>
    <dbReference type="NCBI Taxonomy" id="2528005"/>
    <lineage>
        <taxon>Bacteria</taxon>
        <taxon>Pseudomonadati</taxon>
        <taxon>Planctomycetota</taxon>
        <taxon>Planctomycetia</taxon>
        <taxon>Pirellulales</taxon>
        <taxon>Pirellulaceae</taxon>
        <taxon>Stieleria</taxon>
    </lineage>
</organism>
<dbReference type="Proteomes" id="UP000320176">
    <property type="component" value="Unassembled WGS sequence"/>
</dbReference>
<comment type="caution">
    <text evidence="1">The sequence shown here is derived from an EMBL/GenBank/DDBJ whole genome shotgun (WGS) entry which is preliminary data.</text>
</comment>
<reference evidence="1 2" key="1">
    <citation type="submission" date="2019-02" db="EMBL/GenBank/DDBJ databases">
        <title>Deep-cultivation of Planctomycetes and their phenomic and genomic characterization uncovers novel biology.</title>
        <authorList>
            <person name="Wiegand S."/>
            <person name="Jogler M."/>
            <person name="Boedeker C."/>
            <person name="Pinto D."/>
            <person name="Vollmers J."/>
            <person name="Rivas-Marin E."/>
            <person name="Kohn T."/>
            <person name="Peeters S.H."/>
            <person name="Heuer A."/>
            <person name="Rast P."/>
            <person name="Oberbeckmann S."/>
            <person name="Bunk B."/>
            <person name="Jeske O."/>
            <person name="Meyerdierks A."/>
            <person name="Storesund J.E."/>
            <person name="Kallscheuer N."/>
            <person name="Luecker S."/>
            <person name="Lage O.M."/>
            <person name="Pohl T."/>
            <person name="Merkel B.J."/>
            <person name="Hornburger P."/>
            <person name="Mueller R.-W."/>
            <person name="Bruemmer F."/>
            <person name="Labrenz M."/>
            <person name="Spormann A.M."/>
            <person name="Op Den Camp H."/>
            <person name="Overmann J."/>
            <person name="Amann R."/>
            <person name="Jetten M.S.M."/>
            <person name="Mascher T."/>
            <person name="Medema M.H."/>
            <person name="Devos D.P."/>
            <person name="Kaster A.-K."/>
            <person name="Ovreas L."/>
            <person name="Rohde M."/>
            <person name="Galperin M.Y."/>
            <person name="Jogler C."/>
        </authorList>
    </citation>
    <scope>NUCLEOTIDE SEQUENCE [LARGE SCALE GENOMIC DNA]</scope>
    <source>
        <strain evidence="1 2">Pla52n</strain>
    </source>
</reference>
<dbReference type="AlphaFoldDB" id="A0A5C6AX89"/>
<evidence type="ECO:0000313" key="1">
    <source>
        <dbReference type="EMBL" id="TWU04553.1"/>
    </source>
</evidence>
<proteinExistence type="predicted"/>
<name>A0A5C6AX89_9BACT</name>
<dbReference type="EMBL" id="SJPN01000003">
    <property type="protein sequence ID" value="TWU04553.1"/>
    <property type="molecule type" value="Genomic_DNA"/>
</dbReference>
<evidence type="ECO:0000313" key="2">
    <source>
        <dbReference type="Proteomes" id="UP000320176"/>
    </source>
</evidence>
<protein>
    <submittedName>
        <fullName evidence="1">Uncharacterized protein</fullName>
    </submittedName>
</protein>
<keyword evidence="2" id="KW-1185">Reference proteome</keyword>
<gene>
    <name evidence="1" type="ORF">Pla52n_25950</name>
</gene>